<evidence type="ECO:0000256" key="4">
    <source>
        <dbReference type="ARBA" id="ARBA00022729"/>
    </source>
</evidence>
<feature type="chain" id="PRO_5018089062" description="Pectate lyase superfamily protein domain-containing protein" evidence="10">
    <location>
        <begin position="25"/>
        <end position="536"/>
    </location>
</feature>
<keyword evidence="8" id="KW-0961">Cell wall biogenesis/degradation</keyword>
<sequence>MMRSWRVHFTVTLAFTATVTSALGGRNNDEQGVLAPVEQSITKAADRSHKDIRPTILSTELVTTTALPGSDTPAEHWTPDRYDPYVCEYMGENGCWQPSEPGDGPPYFHDGNWPSRSKMCVVEASNDENGDDSPSILAAFDECKEDGHIIFENTTYYVGTVMNTTGLKNVDIELKGTMLWSTDIEYWLQASLPVGFQNQTSAWHLGGEGIHFFGHGAGTLDGNGQVYVSNVPTLLSFILLTISSWYDYNHGQSNLHGRPHAITITETKDSVIEGSHHKGLRFVKSQMWTMTVARSEKVLLQDIYVNNSSEDREFRSNVNTDGVDTVYANNITMLRWTVDCGDDSISMKQNSTNIYIANSTFYNGIGFAMGSIGQYPGQIEVIENVTAENIVTYNSRMGGRVKTSTGLNTGYPPNGGGGGFGYAKNITFRNFELHNAQQAWAITQCTSYNGVKGGCDTSRFKIEGMYWGNTTGTITGSNVATLQCSKANPCEDIELVGNHVVRAGTQDKVEGYLCSNVQSKEGFECTGDCDQNRCPH</sequence>
<gene>
    <name evidence="11" type="ORF">D0865_02064</name>
</gene>
<dbReference type="Pfam" id="PF00295">
    <property type="entry name" value="Glyco_hydro_28"/>
    <property type="match status" value="1"/>
</dbReference>
<dbReference type="GO" id="GO:0071555">
    <property type="term" value="P:cell wall organization"/>
    <property type="evidence" value="ECO:0007669"/>
    <property type="project" value="UniProtKB-KW"/>
</dbReference>
<dbReference type="AlphaFoldDB" id="A0A3M7D622"/>
<evidence type="ECO:0000256" key="5">
    <source>
        <dbReference type="ARBA" id="ARBA00022801"/>
    </source>
</evidence>
<dbReference type="Gene3D" id="2.160.20.10">
    <property type="entry name" value="Single-stranded right-handed beta-helix, Pectin lyase-like"/>
    <property type="match status" value="1"/>
</dbReference>
<keyword evidence="6" id="KW-0325">Glycoprotein</keyword>
<evidence type="ECO:0000256" key="3">
    <source>
        <dbReference type="ARBA" id="ARBA00022525"/>
    </source>
</evidence>
<dbReference type="GO" id="GO:0005975">
    <property type="term" value="P:carbohydrate metabolic process"/>
    <property type="evidence" value="ECO:0007669"/>
    <property type="project" value="InterPro"/>
</dbReference>
<dbReference type="EMBL" id="QWIN01000095">
    <property type="protein sequence ID" value="RMY59457.1"/>
    <property type="molecule type" value="Genomic_DNA"/>
</dbReference>
<comment type="similarity">
    <text evidence="2 9">Belongs to the glycosyl hydrolase 28 family.</text>
</comment>
<dbReference type="InterPro" id="IPR012334">
    <property type="entry name" value="Pectin_lyas_fold"/>
</dbReference>
<evidence type="ECO:0000256" key="6">
    <source>
        <dbReference type="ARBA" id="ARBA00023180"/>
    </source>
</evidence>
<keyword evidence="7 9" id="KW-0326">Glycosidase</keyword>
<dbReference type="InterPro" id="IPR011050">
    <property type="entry name" value="Pectin_lyase_fold/virulence"/>
</dbReference>
<keyword evidence="4 10" id="KW-0732">Signal</keyword>
<dbReference type="PANTHER" id="PTHR31736:SF8">
    <property type="entry name" value="PUTATIVE (AFU_ORTHOLOGUE AFUA_7G06410)-RELATED"/>
    <property type="match status" value="1"/>
</dbReference>
<keyword evidence="3" id="KW-0964">Secreted</keyword>
<dbReference type="GO" id="GO:0004650">
    <property type="term" value="F:polygalacturonase activity"/>
    <property type="evidence" value="ECO:0007669"/>
    <property type="project" value="InterPro"/>
</dbReference>
<dbReference type="GO" id="GO:0005576">
    <property type="term" value="C:extracellular region"/>
    <property type="evidence" value="ECO:0007669"/>
    <property type="project" value="UniProtKB-SubCell"/>
</dbReference>
<name>A0A3M7D622_HORWE</name>
<evidence type="ECO:0000256" key="8">
    <source>
        <dbReference type="ARBA" id="ARBA00023316"/>
    </source>
</evidence>
<evidence type="ECO:0000313" key="12">
    <source>
        <dbReference type="Proteomes" id="UP000270230"/>
    </source>
</evidence>
<comment type="subcellular location">
    <subcellularLocation>
        <location evidence="1">Secreted</location>
    </subcellularLocation>
</comment>
<protein>
    <recommendedName>
        <fullName evidence="13">Pectate lyase superfamily protein domain-containing protein</fullName>
    </recommendedName>
</protein>
<proteinExistence type="inferred from homology"/>
<comment type="caution">
    <text evidence="11">The sequence shown here is derived from an EMBL/GenBank/DDBJ whole genome shotgun (WGS) entry which is preliminary data.</text>
</comment>
<accession>A0A3M7D622</accession>
<dbReference type="Proteomes" id="UP000270230">
    <property type="component" value="Unassembled WGS sequence"/>
</dbReference>
<dbReference type="SUPFAM" id="SSF51126">
    <property type="entry name" value="Pectin lyase-like"/>
    <property type="match status" value="1"/>
</dbReference>
<reference evidence="11 12" key="1">
    <citation type="journal article" date="2018" name="BMC Genomics">
        <title>Genomic evidence for intraspecific hybridization in a clonal and extremely halotolerant yeast.</title>
        <authorList>
            <person name="Gostincar C."/>
            <person name="Stajich J.E."/>
            <person name="Zupancic J."/>
            <person name="Zalar P."/>
            <person name="Gunde-Cimerman N."/>
        </authorList>
    </citation>
    <scope>NUCLEOTIDE SEQUENCE [LARGE SCALE GENOMIC DNA]</scope>
    <source>
        <strain evidence="11 12">EXF-151</strain>
    </source>
</reference>
<organism evidence="11 12">
    <name type="scientific">Hortaea werneckii</name>
    <name type="common">Black yeast</name>
    <name type="synonym">Cladosporium werneckii</name>
    <dbReference type="NCBI Taxonomy" id="91943"/>
    <lineage>
        <taxon>Eukaryota</taxon>
        <taxon>Fungi</taxon>
        <taxon>Dikarya</taxon>
        <taxon>Ascomycota</taxon>
        <taxon>Pezizomycotina</taxon>
        <taxon>Dothideomycetes</taxon>
        <taxon>Dothideomycetidae</taxon>
        <taxon>Mycosphaerellales</taxon>
        <taxon>Teratosphaeriaceae</taxon>
        <taxon>Hortaea</taxon>
    </lineage>
</organism>
<evidence type="ECO:0000313" key="11">
    <source>
        <dbReference type="EMBL" id="RMY59457.1"/>
    </source>
</evidence>
<evidence type="ECO:0000256" key="7">
    <source>
        <dbReference type="ARBA" id="ARBA00023295"/>
    </source>
</evidence>
<keyword evidence="5 9" id="KW-0378">Hydrolase</keyword>
<dbReference type="OrthoDB" id="187139at2759"/>
<dbReference type="PANTHER" id="PTHR31736">
    <property type="match status" value="1"/>
</dbReference>
<dbReference type="InterPro" id="IPR000743">
    <property type="entry name" value="Glyco_hydro_28"/>
</dbReference>
<evidence type="ECO:0000256" key="10">
    <source>
        <dbReference type="SAM" id="SignalP"/>
    </source>
</evidence>
<evidence type="ECO:0008006" key="13">
    <source>
        <dbReference type="Google" id="ProtNLM"/>
    </source>
</evidence>
<evidence type="ECO:0000256" key="1">
    <source>
        <dbReference type="ARBA" id="ARBA00004613"/>
    </source>
</evidence>
<dbReference type="VEuPathDB" id="FungiDB:BTJ68_04003"/>
<evidence type="ECO:0000256" key="2">
    <source>
        <dbReference type="ARBA" id="ARBA00008834"/>
    </source>
</evidence>
<feature type="signal peptide" evidence="10">
    <location>
        <begin position="1"/>
        <end position="24"/>
    </location>
</feature>
<evidence type="ECO:0000256" key="9">
    <source>
        <dbReference type="RuleBase" id="RU361169"/>
    </source>
</evidence>